<dbReference type="SUPFAM" id="SSF47336">
    <property type="entry name" value="ACP-like"/>
    <property type="match status" value="1"/>
</dbReference>
<comment type="caution">
    <text evidence="5">The sequence shown here is derived from an EMBL/GenBank/DDBJ whole genome shotgun (WGS) entry which is preliminary data.</text>
</comment>
<dbReference type="CDD" id="cd05195">
    <property type="entry name" value="enoyl_red"/>
    <property type="match status" value="1"/>
</dbReference>
<proteinExistence type="predicted"/>
<sequence length="602" mass="64561">MHVYPRATESNVVRIPNSVSFEEACATINPAVTAWYSLMDVARLNKGDKVLIHSAAGATGQLATQVSQMVGAGVFATVGSDVKKQLLMDLHGIPADHILYSRSGNNTFAKAVMRLTDGYGVDVVLSSLCIAPYGRFVEIGKVDINANSSLPMASFANNASFAAVDILHMLLRRNGMASELLHKTMAMAFDGRLYHPKPLNIYDVGSVEDAFRYIQRGQHSGRVVISIDPLTKVQGVSEGSDAPSSHGWLQGGAKNLIVPSRSGAASHVAAKAVRELRAKNVTILTPKCDFASLESLSGSLDHWRKSMPPIRGCINLAMVLNDAFFENMTHSQWIRTMDSKVATSWNLHTLLGGLDFMILFSSVSGIVGNPGQSNYAAGCTFQDTLAHWRTRHGWQTTAIDLGVVSDVGVVAETDHLKRHLAGGAQGFGQVEEREILALLDICCDPTAAAASICPPQIIMGLRTPADFLARSTEPPEILQRPLFAHFQHAPSAFTGATGSSSSSSSPGALFRQAGTAEARTAVVVEMLTRRLARALAIEPGDVDADRPLHAFGVDSLVGVELRNWIAREFAANLPVFEIVGGSTVTRVAQLIEGGSQVKRRSE</sequence>
<feature type="domain" description="Carrier" evidence="4">
    <location>
        <begin position="518"/>
        <end position="595"/>
    </location>
</feature>
<dbReference type="Gene3D" id="1.10.1200.10">
    <property type="entry name" value="ACP-like"/>
    <property type="match status" value="1"/>
</dbReference>
<keyword evidence="1" id="KW-0596">Phosphopantetheine</keyword>
<dbReference type="InterPro" id="IPR020806">
    <property type="entry name" value="PKS_PP-bd"/>
</dbReference>
<accession>A0ABR1VC88</accession>
<evidence type="ECO:0000256" key="1">
    <source>
        <dbReference type="ARBA" id="ARBA00022450"/>
    </source>
</evidence>
<gene>
    <name evidence="5" type="ORF">PG996_006660</name>
</gene>
<dbReference type="EMBL" id="JAQQWM010000004">
    <property type="protein sequence ID" value="KAK8067548.1"/>
    <property type="molecule type" value="Genomic_DNA"/>
</dbReference>
<dbReference type="PROSITE" id="PS00012">
    <property type="entry name" value="PHOSPHOPANTETHEINE"/>
    <property type="match status" value="1"/>
</dbReference>
<evidence type="ECO:0000313" key="6">
    <source>
        <dbReference type="Proteomes" id="UP001446871"/>
    </source>
</evidence>
<reference evidence="5 6" key="1">
    <citation type="submission" date="2023-01" db="EMBL/GenBank/DDBJ databases">
        <title>Analysis of 21 Apiospora genomes using comparative genomics revels a genus with tremendous synthesis potential of carbohydrate active enzymes and secondary metabolites.</title>
        <authorList>
            <person name="Sorensen T."/>
        </authorList>
    </citation>
    <scope>NUCLEOTIDE SEQUENCE [LARGE SCALE GENOMIC DNA]</scope>
    <source>
        <strain evidence="5 6">CBS 83171</strain>
    </source>
</reference>
<dbReference type="SMART" id="SM00829">
    <property type="entry name" value="PKS_ER"/>
    <property type="match status" value="1"/>
</dbReference>
<dbReference type="InterPro" id="IPR036736">
    <property type="entry name" value="ACP-like_sf"/>
</dbReference>
<keyword evidence="6" id="KW-1185">Reference proteome</keyword>
<evidence type="ECO:0000313" key="5">
    <source>
        <dbReference type="EMBL" id="KAK8067548.1"/>
    </source>
</evidence>
<dbReference type="Pfam" id="PF13602">
    <property type="entry name" value="ADH_zinc_N_2"/>
    <property type="match status" value="1"/>
</dbReference>
<evidence type="ECO:0000256" key="3">
    <source>
        <dbReference type="ARBA" id="ARBA00023002"/>
    </source>
</evidence>
<dbReference type="InterPro" id="IPR009081">
    <property type="entry name" value="PP-bd_ACP"/>
</dbReference>
<keyword evidence="3" id="KW-0560">Oxidoreductase</keyword>
<name>A0ABR1VC88_9PEZI</name>
<dbReference type="Gene3D" id="3.40.50.720">
    <property type="entry name" value="NAD(P)-binding Rossmann-like Domain"/>
    <property type="match status" value="1"/>
</dbReference>
<dbReference type="SMART" id="SM00822">
    <property type="entry name" value="PKS_KR"/>
    <property type="match status" value="1"/>
</dbReference>
<dbReference type="PROSITE" id="PS50075">
    <property type="entry name" value="CARRIER"/>
    <property type="match status" value="1"/>
</dbReference>
<dbReference type="InterPro" id="IPR057326">
    <property type="entry name" value="KR_dom"/>
</dbReference>
<dbReference type="SMART" id="SM00823">
    <property type="entry name" value="PKS_PP"/>
    <property type="match status" value="1"/>
</dbReference>
<dbReference type="InterPro" id="IPR020843">
    <property type="entry name" value="ER"/>
</dbReference>
<dbReference type="PANTHER" id="PTHR43775:SF29">
    <property type="entry name" value="ASPERFURANONE POLYKETIDE SYNTHASE AFOG-RELATED"/>
    <property type="match status" value="1"/>
</dbReference>
<dbReference type="Pfam" id="PF23297">
    <property type="entry name" value="ACP_SdgA_C"/>
    <property type="match status" value="1"/>
</dbReference>
<dbReference type="PANTHER" id="PTHR43775">
    <property type="entry name" value="FATTY ACID SYNTHASE"/>
    <property type="match status" value="1"/>
</dbReference>
<dbReference type="SUPFAM" id="SSF51735">
    <property type="entry name" value="NAD(P)-binding Rossmann-fold domains"/>
    <property type="match status" value="2"/>
</dbReference>
<dbReference type="InterPro" id="IPR006162">
    <property type="entry name" value="Ppantetheine_attach_site"/>
</dbReference>
<dbReference type="InterPro" id="IPR013968">
    <property type="entry name" value="PKS_KR"/>
</dbReference>
<organism evidence="5 6">
    <name type="scientific">Apiospora saccharicola</name>
    <dbReference type="NCBI Taxonomy" id="335842"/>
    <lineage>
        <taxon>Eukaryota</taxon>
        <taxon>Fungi</taxon>
        <taxon>Dikarya</taxon>
        <taxon>Ascomycota</taxon>
        <taxon>Pezizomycotina</taxon>
        <taxon>Sordariomycetes</taxon>
        <taxon>Xylariomycetidae</taxon>
        <taxon>Amphisphaeriales</taxon>
        <taxon>Apiosporaceae</taxon>
        <taxon>Apiospora</taxon>
    </lineage>
</organism>
<dbReference type="InterPro" id="IPR050091">
    <property type="entry name" value="PKS_NRPS_Biosynth_Enz"/>
</dbReference>
<dbReference type="Gene3D" id="3.90.180.10">
    <property type="entry name" value="Medium-chain alcohol dehydrogenases, catalytic domain"/>
    <property type="match status" value="1"/>
</dbReference>
<dbReference type="InterPro" id="IPR036291">
    <property type="entry name" value="NAD(P)-bd_dom_sf"/>
</dbReference>
<keyword evidence="2" id="KW-0597">Phosphoprotein</keyword>
<evidence type="ECO:0000256" key="2">
    <source>
        <dbReference type="ARBA" id="ARBA00022553"/>
    </source>
</evidence>
<dbReference type="Proteomes" id="UP001446871">
    <property type="component" value="Unassembled WGS sequence"/>
</dbReference>
<dbReference type="SMART" id="SM01294">
    <property type="entry name" value="PKS_PP_betabranch"/>
    <property type="match status" value="1"/>
</dbReference>
<dbReference type="Pfam" id="PF08659">
    <property type="entry name" value="KR"/>
    <property type="match status" value="1"/>
</dbReference>
<protein>
    <submittedName>
        <fullName evidence="5">Lovastatin diketide synthase</fullName>
    </submittedName>
</protein>
<evidence type="ECO:0000259" key="4">
    <source>
        <dbReference type="PROSITE" id="PS50075"/>
    </source>
</evidence>